<proteinExistence type="predicted"/>
<comment type="caution">
    <text evidence="3">The sequence shown here is derived from an EMBL/GenBank/DDBJ whole genome shotgun (WGS) entry which is preliminary data.</text>
</comment>
<feature type="transmembrane region" description="Helical" evidence="2">
    <location>
        <begin position="316"/>
        <end position="335"/>
    </location>
</feature>
<reference evidence="3 4" key="1">
    <citation type="submission" date="2017-04" db="EMBL/GenBank/DDBJ databases">
        <title>Draft genome sequence of Tuber borchii Vittad., a whitish edible truffle.</title>
        <authorList>
            <consortium name="DOE Joint Genome Institute"/>
            <person name="Murat C."/>
            <person name="Kuo A."/>
            <person name="Barry K.W."/>
            <person name="Clum A."/>
            <person name="Dockter R.B."/>
            <person name="Fauchery L."/>
            <person name="Iotti M."/>
            <person name="Kohler A."/>
            <person name="Labutti K."/>
            <person name="Lindquist E.A."/>
            <person name="Lipzen A."/>
            <person name="Ohm R.A."/>
            <person name="Wang M."/>
            <person name="Grigoriev I.V."/>
            <person name="Zambonelli A."/>
            <person name="Martin F.M."/>
        </authorList>
    </citation>
    <scope>NUCLEOTIDE SEQUENCE [LARGE SCALE GENOMIC DNA]</scope>
    <source>
        <strain evidence="3 4">Tbo3840</strain>
    </source>
</reference>
<accession>A0A2T7A5K5</accession>
<feature type="transmembrane region" description="Helical" evidence="2">
    <location>
        <begin position="15"/>
        <end position="40"/>
    </location>
</feature>
<feature type="transmembrane region" description="Helical" evidence="2">
    <location>
        <begin position="179"/>
        <end position="204"/>
    </location>
</feature>
<feature type="transmembrane region" description="Helical" evidence="2">
    <location>
        <begin position="149"/>
        <end position="167"/>
    </location>
</feature>
<dbReference type="AlphaFoldDB" id="A0A2T7A5K5"/>
<feature type="region of interest" description="Disordered" evidence="1">
    <location>
        <begin position="366"/>
        <end position="426"/>
    </location>
</feature>
<evidence type="ECO:0000313" key="4">
    <source>
        <dbReference type="Proteomes" id="UP000244722"/>
    </source>
</evidence>
<gene>
    <name evidence="3" type="ORF">B9Z19DRAFT_1119828</name>
</gene>
<feature type="transmembrane region" description="Helical" evidence="2">
    <location>
        <begin position="116"/>
        <end position="137"/>
    </location>
</feature>
<protein>
    <submittedName>
        <fullName evidence="3">Uncharacterized protein</fullName>
    </submittedName>
</protein>
<evidence type="ECO:0000256" key="1">
    <source>
        <dbReference type="SAM" id="MobiDB-lite"/>
    </source>
</evidence>
<feature type="region of interest" description="Disordered" evidence="1">
    <location>
        <begin position="226"/>
        <end position="253"/>
    </location>
</feature>
<evidence type="ECO:0000256" key="2">
    <source>
        <dbReference type="SAM" id="Phobius"/>
    </source>
</evidence>
<name>A0A2T7A5K5_TUBBO</name>
<feature type="compositionally biased region" description="Low complexity" evidence="1">
    <location>
        <begin position="239"/>
        <end position="253"/>
    </location>
</feature>
<keyword evidence="2" id="KW-0472">Membrane</keyword>
<sequence length="449" mass="50375">MSEKDTPSVTLYPEAVALAITAIVYTTGSAAAAGFTHILFRLNGKQVVYVSLFSLSIFLQQLFTVAHEIVNLVLWPTLQIEEYEVYLEQWRNPNAPITYESSPNIVVKIVFAIRTYFFNAVSLLFFFWSLMLFVSVWEIQSRVLKSDRFITGSKWICFLLPAVQVVITNLPQVKRITALSLVLCNSIVVITCTLGSIFLLLILIRCVRVMWSASWTHKVRQWRPYDHKPPPLPPPQPRPQTTHSTTSSTSAAAATSDSEDRYVLIRFIAGFLIIAGLQTAFLLTQYFYAKNVIERRSPLAEKPHLGWTAKQQLVDWSYFLASGSTGYLILMVFGTTRESRRQMRRIAAKIRTFLCGSRGKDEEYVSFRADPGGIGRRRGSDSDGDSLNESDGGGRGRRRAPPPKPMTFVSSRATPLGSPGEFATKESPAGFSVVDLRTPARSMHRGRFV</sequence>
<keyword evidence="2" id="KW-1133">Transmembrane helix</keyword>
<dbReference type="Proteomes" id="UP000244722">
    <property type="component" value="Unassembled WGS sequence"/>
</dbReference>
<dbReference type="EMBL" id="NESQ01000018">
    <property type="protein sequence ID" value="PUU83027.1"/>
    <property type="molecule type" value="Genomic_DNA"/>
</dbReference>
<keyword evidence="2" id="KW-0812">Transmembrane</keyword>
<feature type="transmembrane region" description="Helical" evidence="2">
    <location>
        <begin position="263"/>
        <end position="288"/>
    </location>
</feature>
<evidence type="ECO:0000313" key="3">
    <source>
        <dbReference type="EMBL" id="PUU83027.1"/>
    </source>
</evidence>
<dbReference type="OrthoDB" id="5287295at2759"/>
<organism evidence="3 4">
    <name type="scientific">Tuber borchii</name>
    <name type="common">White truffle</name>
    <dbReference type="NCBI Taxonomy" id="42251"/>
    <lineage>
        <taxon>Eukaryota</taxon>
        <taxon>Fungi</taxon>
        <taxon>Dikarya</taxon>
        <taxon>Ascomycota</taxon>
        <taxon>Pezizomycotina</taxon>
        <taxon>Pezizomycetes</taxon>
        <taxon>Pezizales</taxon>
        <taxon>Tuberaceae</taxon>
        <taxon>Tuber</taxon>
    </lineage>
</organism>
<feature type="transmembrane region" description="Helical" evidence="2">
    <location>
        <begin position="47"/>
        <end position="66"/>
    </location>
</feature>
<keyword evidence="4" id="KW-1185">Reference proteome</keyword>